<evidence type="ECO:0000259" key="3">
    <source>
        <dbReference type="Pfam" id="PF16787"/>
    </source>
</evidence>
<reference evidence="5" key="1">
    <citation type="submission" date="2022-07" db="EMBL/GenBank/DDBJ databases">
        <title>The genome of Lyophyllum shimeji provides insight into the initial evolution of ectomycorrhizal fungal genome.</title>
        <authorList>
            <person name="Kobayashi Y."/>
            <person name="Shibata T."/>
            <person name="Hirakawa H."/>
            <person name="Shigenobu S."/>
            <person name="Nishiyama T."/>
            <person name="Yamada A."/>
            <person name="Hasebe M."/>
            <person name="Kawaguchi M."/>
        </authorList>
    </citation>
    <scope>NUCLEOTIDE SEQUENCE</scope>
    <source>
        <strain evidence="5">AT787</strain>
    </source>
</reference>
<dbReference type="PANTHER" id="PTHR37784">
    <property type="entry name" value="PROTEIN MSN1"/>
    <property type="match status" value="1"/>
</dbReference>
<dbReference type="GO" id="GO:0000978">
    <property type="term" value="F:RNA polymerase II cis-regulatory region sequence-specific DNA binding"/>
    <property type="evidence" value="ECO:0007669"/>
    <property type="project" value="TreeGrafter"/>
</dbReference>
<dbReference type="EMBL" id="BRPK01000032">
    <property type="protein sequence ID" value="GLB45847.1"/>
    <property type="molecule type" value="Genomic_DNA"/>
</dbReference>
<dbReference type="OrthoDB" id="3264175at2759"/>
<accession>A0A9P3UV82</accession>
<dbReference type="InterPro" id="IPR038279">
    <property type="entry name" value="Ndc10_dom2_sf"/>
</dbReference>
<dbReference type="Gene3D" id="1.10.443.20">
    <property type="entry name" value="Centromere DNA-binding protein complex CBF3 subunit, domain 2"/>
    <property type="match status" value="1"/>
</dbReference>
<dbReference type="GO" id="GO:0000981">
    <property type="term" value="F:DNA-binding transcription factor activity, RNA polymerase II-specific"/>
    <property type="evidence" value="ECO:0007669"/>
    <property type="project" value="TreeGrafter"/>
</dbReference>
<dbReference type="Pfam" id="PF16787">
    <property type="entry name" value="NDC10_II"/>
    <property type="match status" value="1"/>
</dbReference>
<evidence type="ECO:0000313" key="5">
    <source>
        <dbReference type="EMBL" id="GLB45882.1"/>
    </source>
</evidence>
<dbReference type="InterPro" id="IPR031872">
    <property type="entry name" value="NDC10_II"/>
</dbReference>
<feature type="domain" description="Transcription activator GCR1-like" evidence="2">
    <location>
        <begin position="797"/>
        <end position="864"/>
    </location>
</feature>
<dbReference type="PANTHER" id="PTHR37784:SF2">
    <property type="entry name" value="HIGH-OSMOLARITY-INDUCED TRANSCRIPTION PROTEIN 1"/>
    <property type="match status" value="1"/>
</dbReference>
<evidence type="ECO:0000313" key="4">
    <source>
        <dbReference type="EMBL" id="GLB45847.1"/>
    </source>
</evidence>
<dbReference type="AlphaFoldDB" id="A0A9P3UV82"/>
<dbReference type="GO" id="GO:0060963">
    <property type="term" value="P:positive regulation of ribosomal protein gene transcription by RNA polymerase II"/>
    <property type="evidence" value="ECO:0007669"/>
    <property type="project" value="TreeGrafter"/>
</dbReference>
<name>A0A9P3UV82_LYOSH</name>
<protein>
    <recommendedName>
        <fullName evidence="7">Ndc10 domain-containing protein</fullName>
    </recommendedName>
</protein>
<comment type="caution">
    <text evidence="5">The sequence shown here is derived from an EMBL/GenBank/DDBJ whole genome shotgun (WGS) entry which is preliminary data.</text>
</comment>
<keyword evidence="6" id="KW-1185">Reference proteome</keyword>
<feature type="domain" description="Ndc10" evidence="3">
    <location>
        <begin position="238"/>
        <end position="566"/>
    </location>
</feature>
<dbReference type="Pfam" id="PF12550">
    <property type="entry name" value="GCR1_C"/>
    <property type="match status" value="1"/>
</dbReference>
<proteinExistence type="predicted"/>
<evidence type="ECO:0000256" key="1">
    <source>
        <dbReference type="SAM" id="MobiDB-lite"/>
    </source>
</evidence>
<organism evidence="5 6">
    <name type="scientific">Lyophyllum shimeji</name>
    <name type="common">Hon-shimeji</name>
    <name type="synonym">Tricholoma shimeji</name>
    <dbReference type="NCBI Taxonomy" id="47721"/>
    <lineage>
        <taxon>Eukaryota</taxon>
        <taxon>Fungi</taxon>
        <taxon>Dikarya</taxon>
        <taxon>Basidiomycota</taxon>
        <taxon>Agaricomycotina</taxon>
        <taxon>Agaricomycetes</taxon>
        <taxon>Agaricomycetidae</taxon>
        <taxon>Agaricales</taxon>
        <taxon>Tricholomatineae</taxon>
        <taxon>Lyophyllaceae</taxon>
        <taxon>Lyophyllum</taxon>
    </lineage>
</organism>
<feature type="region of interest" description="Disordered" evidence="1">
    <location>
        <begin position="1"/>
        <end position="32"/>
    </location>
</feature>
<dbReference type="EMBL" id="BRPK01000035">
    <property type="protein sequence ID" value="GLB45882.1"/>
    <property type="molecule type" value="Genomic_DNA"/>
</dbReference>
<evidence type="ECO:0008006" key="7">
    <source>
        <dbReference type="Google" id="ProtNLM"/>
    </source>
</evidence>
<dbReference type="InterPro" id="IPR022210">
    <property type="entry name" value="TF_GCR1-like"/>
</dbReference>
<dbReference type="Proteomes" id="UP001063166">
    <property type="component" value="Unassembled WGS sequence"/>
</dbReference>
<dbReference type="InterPro" id="IPR052146">
    <property type="entry name" value="HOT1"/>
</dbReference>
<evidence type="ECO:0000313" key="6">
    <source>
        <dbReference type="Proteomes" id="UP001063166"/>
    </source>
</evidence>
<sequence length="898" mass="100034">METTTSRPMSRKKSTKTKMPTECPPNSNTEATARQFARRILGHKRMSSAASVAESYASVPAPAHSAGLPLSSPERMRYSLQALNNETHATCNEVLAAEQDDKSTGGSYMRALNRYKIWWSADQARVVSQDPVRKEIPALPITAAKVAAFLSYESTRPKRTQGSNKEIPGTRVGSSQISQVINGLEYHRHQHQHEYPDDPDAQRGLRSDKRVRAFESASKHNEPKRADNAQVLKAAGTSSDTYTPDELARCASWCLTRFSGSKHTFLGLRDRSQMLVGSATAFRGESSRQLLWSDLFMKMVPMPDLGLDVHVPVLVALADNGKTNQSGRVDEFGAFRHRRVELCAVGSLAMLFFGYFHILGMPAPDFMPDFTANGYGEYGRRAWYEYHVFSTTTPESQMSYDAHRNRVLKIHMANQISITKVTHATRPYAAQMCRSNGATSDGTKALGGWSENGSYRQCYDRALPIDALLGAAMFNAHKPETYCLPRDYLEPPAELLSAIFPWIENAEATRVEREEASVKNRDIALRQFLLLLTWLRTVLLQDAAILFVNNPHASIFKYAPFNSSAFHTFASTSTATIAAAEENTRLALHNLPRQMVQTLEGVLTGHALQMQLLQDAHRAELLIMRNEVIEMKGVVNLLAGSKRSRNTRPRATASLSLAATPASPAPPMTQISAVAAAVNVVPAPSWTTASPALARSPPRLASPSPFCTALQPVPQPQSPLRFQMSLPATSVCAGLPPPPQPQSPPHFWTSLPATPSDPDAKWAALVQRFGETQLRLHFPEWINGEWLPHYKYKALPAITDIWTEWTVGWEGYIPVRVLEEVWDARWRRNVHSQRTEHGRRKKVISLVTELSEKPNWGVKLALRFIAEKYEPRYKPRAFIDYLTSENRASVITAAASYP</sequence>
<evidence type="ECO:0000259" key="2">
    <source>
        <dbReference type="Pfam" id="PF12550"/>
    </source>
</evidence>
<gene>
    <name evidence="4" type="ORF">LshimejAT787_3200180</name>
    <name evidence="5" type="ORF">LshimejAT787_3500100</name>
</gene>